<evidence type="ECO:0000256" key="1">
    <source>
        <dbReference type="ARBA" id="ARBA00005298"/>
    </source>
</evidence>
<dbReference type="Proteomes" id="UP001652642">
    <property type="component" value="Chromosome 7"/>
</dbReference>
<organism evidence="3 4">
    <name type="scientific">Pogona vitticeps</name>
    <name type="common">central bearded dragon</name>
    <dbReference type="NCBI Taxonomy" id="103695"/>
    <lineage>
        <taxon>Eukaryota</taxon>
        <taxon>Metazoa</taxon>
        <taxon>Chordata</taxon>
        <taxon>Craniata</taxon>
        <taxon>Vertebrata</taxon>
        <taxon>Euteleostomi</taxon>
        <taxon>Lepidosauria</taxon>
        <taxon>Squamata</taxon>
        <taxon>Bifurcata</taxon>
        <taxon>Unidentata</taxon>
        <taxon>Episquamata</taxon>
        <taxon>Toxicofera</taxon>
        <taxon>Iguania</taxon>
        <taxon>Acrodonta</taxon>
        <taxon>Agamidae</taxon>
        <taxon>Amphibolurinae</taxon>
        <taxon>Pogona</taxon>
    </lineage>
</organism>
<comment type="similarity">
    <text evidence="1">Belongs to the arrestin family.</text>
</comment>
<protein>
    <submittedName>
        <fullName evidence="4">Arrestin domain-containing protein 5</fullName>
    </submittedName>
</protein>
<dbReference type="PANTHER" id="PTHR11188">
    <property type="entry name" value="ARRESTIN DOMAIN CONTAINING PROTEIN"/>
    <property type="match status" value="1"/>
</dbReference>
<keyword evidence="3" id="KW-1185">Reference proteome</keyword>
<dbReference type="CTD" id="645432"/>
<dbReference type="Gene3D" id="2.60.40.640">
    <property type="match status" value="2"/>
</dbReference>
<dbReference type="OrthoDB" id="7785529at2759"/>
<dbReference type="PANTHER" id="PTHR11188:SF172">
    <property type="entry name" value="ARRESTIN DOMAIN-CONTAINING PROTEIN 5"/>
    <property type="match status" value="1"/>
</dbReference>
<dbReference type="Pfam" id="PF00339">
    <property type="entry name" value="Arrestin_N"/>
    <property type="match status" value="1"/>
</dbReference>
<dbReference type="GO" id="GO:0005886">
    <property type="term" value="C:plasma membrane"/>
    <property type="evidence" value="ECO:0007669"/>
    <property type="project" value="TreeGrafter"/>
</dbReference>
<gene>
    <name evidence="4" type="primary">ARRDC5</name>
</gene>
<evidence type="ECO:0000313" key="4">
    <source>
        <dbReference type="RefSeq" id="XP_020649891.2"/>
    </source>
</evidence>
<accession>A0A6J0TN10</accession>
<dbReference type="InterPro" id="IPR011022">
    <property type="entry name" value="Arrestin_C-like"/>
</dbReference>
<reference evidence="4" key="1">
    <citation type="submission" date="2025-08" db="UniProtKB">
        <authorList>
            <consortium name="RefSeq"/>
        </authorList>
    </citation>
    <scope>IDENTIFICATION</scope>
</reference>
<name>A0A6J0TN10_9SAUR</name>
<dbReference type="RefSeq" id="XP_020649891.2">
    <property type="nucleotide sequence ID" value="XM_020794232.2"/>
</dbReference>
<proteinExistence type="inferred from homology"/>
<dbReference type="AlphaFoldDB" id="A0A6J0TN10"/>
<dbReference type="InterPro" id="IPR011021">
    <property type="entry name" value="Arrestin-like_N"/>
</dbReference>
<dbReference type="InParanoid" id="A0A6J0TN10"/>
<dbReference type="InterPro" id="IPR014756">
    <property type="entry name" value="Ig_E-set"/>
</dbReference>
<dbReference type="GeneID" id="110079300"/>
<evidence type="ECO:0000313" key="3">
    <source>
        <dbReference type="Proteomes" id="UP001652642"/>
    </source>
</evidence>
<evidence type="ECO:0000259" key="2">
    <source>
        <dbReference type="SMART" id="SM01017"/>
    </source>
</evidence>
<dbReference type="InterPro" id="IPR050357">
    <property type="entry name" value="Arrestin_domain-protein"/>
</dbReference>
<dbReference type="Pfam" id="PF02752">
    <property type="entry name" value="Arrestin_C"/>
    <property type="match status" value="1"/>
</dbReference>
<dbReference type="KEGG" id="pvt:110079300"/>
<dbReference type="GO" id="GO:0015031">
    <property type="term" value="P:protein transport"/>
    <property type="evidence" value="ECO:0007669"/>
    <property type="project" value="TreeGrafter"/>
</dbReference>
<dbReference type="SMART" id="SM01017">
    <property type="entry name" value="Arrestin_C"/>
    <property type="match status" value="1"/>
</dbReference>
<dbReference type="SUPFAM" id="SSF81296">
    <property type="entry name" value="E set domains"/>
    <property type="match status" value="2"/>
</dbReference>
<sequence length="310" mass="34964">MSVVRSIELVIPKEVYVAGSDVAGQLVVRLHSTLVDPLLKVELIGRGYLEWIEEADGERDYHQQATCVNRADYVHKTKTFQIERNWLGPGVHTFDFHFVLPPSIPSTFTSRVGRISYYLQALCATRELILRKEKKYILVQGISIFRQDTLESEFPLVVEVRKVLLYHCCLTSGPVTLRMSLARSIYAPGDTIPFTTEITNETGKSIKKVVFALHSVVLYKAFNLRAERRTLEQREEVARLESPVASGRGEVTRIQSTLPLPEVLPVSSNAHGPEDIMEVGYELTGIIHFPWCLKKVVAKIPVVVRNPAPE</sequence>
<feature type="domain" description="Arrestin C-terminal-like" evidence="2">
    <location>
        <begin position="171"/>
        <end position="309"/>
    </location>
</feature>
<dbReference type="GO" id="GO:0005768">
    <property type="term" value="C:endosome"/>
    <property type="evidence" value="ECO:0007669"/>
    <property type="project" value="TreeGrafter"/>
</dbReference>
<dbReference type="InterPro" id="IPR014752">
    <property type="entry name" value="Arrestin-like_C"/>
</dbReference>